<dbReference type="EMBL" id="PFTB01000037">
    <property type="protein sequence ID" value="PJB99476.1"/>
    <property type="molecule type" value="Genomic_DNA"/>
</dbReference>
<dbReference type="Pfam" id="PF13439">
    <property type="entry name" value="Glyco_transf_4"/>
    <property type="match status" value="1"/>
</dbReference>
<reference evidence="3" key="1">
    <citation type="submission" date="2017-09" db="EMBL/GenBank/DDBJ databases">
        <title>Depth-based differentiation of microbial function through sediment-hosted aquifers and enrichment of novel symbionts in the deep terrestrial subsurface.</title>
        <authorList>
            <person name="Probst A.J."/>
            <person name="Ladd B."/>
            <person name="Jarett J.K."/>
            <person name="Geller-Mcgrath D.E."/>
            <person name="Sieber C.M.K."/>
            <person name="Emerson J.B."/>
            <person name="Anantharaman K."/>
            <person name="Thomas B.C."/>
            <person name="Malmstrom R."/>
            <person name="Stieglmeier M."/>
            <person name="Klingl A."/>
            <person name="Woyke T."/>
            <person name="Ryan C.M."/>
            <person name="Banfield J.F."/>
        </authorList>
    </citation>
    <scope>NUCLEOTIDE SEQUENCE [LARGE SCALE GENOMIC DNA]</scope>
</reference>
<feature type="domain" description="Glycosyltransferase subfamily 4-like N-terminal" evidence="1">
    <location>
        <begin position="24"/>
        <end position="106"/>
    </location>
</feature>
<evidence type="ECO:0000313" key="3">
    <source>
        <dbReference type="Proteomes" id="UP000228875"/>
    </source>
</evidence>
<dbReference type="CDD" id="cd03794">
    <property type="entry name" value="GT4_WbuB-like"/>
    <property type="match status" value="1"/>
</dbReference>
<name>A0A2M8DMW0_9BACT</name>
<protein>
    <submittedName>
        <fullName evidence="2">Glycosyltransferase WbuB</fullName>
    </submittedName>
</protein>
<dbReference type="InterPro" id="IPR028098">
    <property type="entry name" value="Glyco_trans_4-like_N"/>
</dbReference>
<dbReference type="PANTHER" id="PTHR45947:SF3">
    <property type="entry name" value="SULFOQUINOVOSYL TRANSFERASE SQD2"/>
    <property type="match status" value="1"/>
</dbReference>
<organism evidence="2 3">
    <name type="scientific">Candidatus Nealsonbacteria bacterium CG_4_9_14_0_8_um_filter_35_12</name>
    <dbReference type="NCBI Taxonomy" id="1974692"/>
    <lineage>
        <taxon>Bacteria</taxon>
        <taxon>Candidatus Nealsoniibacteriota</taxon>
    </lineage>
</organism>
<keyword evidence="2" id="KW-0808">Transferase</keyword>
<dbReference type="Proteomes" id="UP000228875">
    <property type="component" value="Unassembled WGS sequence"/>
</dbReference>
<dbReference type="Pfam" id="PF13692">
    <property type="entry name" value="Glyco_trans_1_4"/>
    <property type="match status" value="1"/>
</dbReference>
<dbReference type="Gene3D" id="3.40.50.2000">
    <property type="entry name" value="Glycogen Phosphorylase B"/>
    <property type="match status" value="2"/>
</dbReference>
<dbReference type="InterPro" id="IPR050194">
    <property type="entry name" value="Glycosyltransferase_grp1"/>
</dbReference>
<dbReference type="SUPFAM" id="SSF53756">
    <property type="entry name" value="UDP-Glycosyltransferase/glycogen phosphorylase"/>
    <property type="match status" value="1"/>
</dbReference>
<dbReference type="PANTHER" id="PTHR45947">
    <property type="entry name" value="SULFOQUINOVOSYL TRANSFERASE SQD2"/>
    <property type="match status" value="1"/>
</dbReference>
<proteinExistence type="predicted"/>
<gene>
    <name evidence="2" type="ORF">CO077_01540</name>
</gene>
<feature type="non-terminal residue" evidence="2">
    <location>
        <position position="1"/>
    </location>
</feature>
<evidence type="ECO:0000259" key="1">
    <source>
        <dbReference type="Pfam" id="PF13439"/>
    </source>
</evidence>
<evidence type="ECO:0000313" key="2">
    <source>
        <dbReference type="EMBL" id="PJB99476.1"/>
    </source>
</evidence>
<accession>A0A2M8DMW0</accession>
<sequence>IKTLRQAQGILFIYQRHSIFNVCGAILSLLTKTPLILEYNGSEPWVRQKWGGLLIFRKLCYFMENFSLKRAKIITVVSKPMKEELIKRNIPESKILVNYNGVDTEEFNPNIDSSEIRKRYNLEDKIVIGAVSTFGAWHGMPILAKAIKSIINKIQDTRYKIHFLFIGDGVQRPECERIIKENGMENYVTFTGIVPYQEVPQYLATCDILVSPHVPNPDGTPFFGSPTKLFEYMAMGKGIVASDLDQIGEVLKDRQTALLVSPGNIDSLFYGIIELIKDGDLRNTLGRNAREEVVKKYTWQQNVQNLLSFFKNS</sequence>
<dbReference type="AlphaFoldDB" id="A0A2M8DMW0"/>
<comment type="caution">
    <text evidence="2">The sequence shown here is derived from an EMBL/GenBank/DDBJ whole genome shotgun (WGS) entry which is preliminary data.</text>
</comment>
<dbReference type="GO" id="GO:0016757">
    <property type="term" value="F:glycosyltransferase activity"/>
    <property type="evidence" value="ECO:0007669"/>
    <property type="project" value="TreeGrafter"/>
</dbReference>